<dbReference type="Proteomes" id="UP001179121">
    <property type="component" value="Chromosome"/>
</dbReference>
<dbReference type="SUPFAM" id="SSF158568">
    <property type="entry name" value="AF1862-like"/>
    <property type="match status" value="1"/>
</dbReference>
<accession>A0AA86MW04</accession>
<dbReference type="EMBL" id="OX365700">
    <property type="protein sequence ID" value="CAI4030047.1"/>
    <property type="molecule type" value="Genomic_DNA"/>
</dbReference>
<dbReference type="InterPro" id="IPR023101">
    <property type="entry name" value="AF1862-like_dom_sf"/>
</dbReference>
<name>A0AA86MW04_9BACT</name>
<dbReference type="NCBIfam" id="TIGR01881">
    <property type="entry name" value="cas_Cmr5"/>
    <property type="match status" value="1"/>
</dbReference>
<keyword evidence="4" id="KW-0051">Antiviral defense</keyword>
<dbReference type="Gene3D" id="1.10.520.30">
    <property type="entry name" value="AF1862-like domain"/>
    <property type="match status" value="1"/>
</dbReference>
<proteinExistence type="inferred from homology"/>
<dbReference type="GO" id="GO:0051607">
    <property type="term" value="P:defense response to virus"/>
    <property type="evidence" value="ECO:0007669"/>
    <property type="project" value="UniProtKB-KW"/>
</dbReference>
<evidence type="ECO:0000256" key="2">
    <source>
        <dbReference type="ARBA" id="ARBA00006161"/>
    </source>
</evidence>
<evidence type="ECO:0000313" key="6">
    <source>
        <dbReference type="EMBL" id="CAI4030047.1"/>
    </source>
</evidence>
<dbReference type="GO" id="GO:0005737">
    <property type="term" value="C:cytoplasm"/>
    <property type="evidence" value="ECO:0007669"/>
    <property type="project" value="UniProtKB-SubCell"/>
</dbReference>
<dbReference type="AlphaFoldDB" id="A0AA86MW04"/>
<comment type="similarity">
    <text evidence="2">Belongs to the CRISPR system Cmr5 family.</text>
</comment>
<evidence type="ECO:0000256" key="1">
    <source>
        <dbReference type="ARBA" id="ARBA00004496"/>
    </source>
</evidence>
<protein>
    <recommendedName>
        <fullName evidence="5">CRISPR type III-B/RAMP module-associated protein Cmr5</fullName>
    </recommendedName>
</protein>
<evidence type="ECO:0000313" key="7">
    <source>
        <dbReference type="Proteomes" id="UP001179121"/>
    </source>
</evidence>
<dbReference type="Pfam" id="PF09701">
    <property type="entry name" value="Cas_Cmr5"/>
    <property type="match status" value="1"/>
</dbReference>
<dbReference type="RefSeq" id="WP_289267053.1">
    <property type="nucleotide sequence ID" value="NZ_OX365700.1"/>
</dbReference>
<reference evidence="6" key="1">
    <citation type="submission" date="2022-10" db="EMBL/GenBank/DDBJ databases">
        <authorList>
            <person name="Koch H."/>
        </authorList>
    </citation>
    <scope>NUCLEOTIDE SEQUENCE</scope>
    <source>
        <strain evidence="6">DNF</strain>
    </source>
</reference>
<keyword evidence="7" id="KW-1185">Reference proteome</keyword>
<organism evidence="6 7">
    <name type="scientific">Nitrospira tepida</name>
    <dbReference type="NCBI Taxonomy" id="2973512"/>
    <lineage>
        <taxon>Bacteria</taxon>
        <taxon>Pseudomonadati</taxon>
        <taxon>Nitrospirota</taxon>
        <taxon>Nitrospiria</taxon>
        <taxon>Nitrospirales</taxon>
        <taxon>Nitrospiraceae</taxon>
        <taxon>Nitrospira</taxon>
    </lineage>
</organism>
<gene>
    <name evidence="6" type="ORF">DNFV4_00471</name>
</gene>
<dbReference type="KEGG" id="nti:DNFV4_00471"/>
<evidence type="ECO:0000256" key="3">
    <source>
        <dbReference type="ARBA" id="ARBA00022490"/>
    </source>
</evidence>
<evidence type="ECO:0000256" key="5">
    <source>
        <dbReference type="ARBA" id="ARBA00030001"/>
    </source>
</evidence>
<sequence>MATATETKQPARLTLEQQRAQDAWRCAERYNKDHVNLAKGLPALIMNGGLMQVLAFCHEKSGAYEVVAQQLRAWLNKRFNGVDRDPGFEVFMQDLMNAAPRDYQMITAEAFAWLKWLRQMASARKGGN</sequence>
<evidence type="ECO:0000256" key="4">
    <source>
        <dbReference type="ARBA" id="ARBA00023118"/>
    </source>
</evidence>
<keyword evidence="3" id="KW-0963">Cytoplasm</keyword>
<dbReference type="InterPro" id="IPR010160">
    <property type="entry name" value="CRISPR-assoc_prot_Cmr5"/>
</dbReference>
<comment type="subcellular location">
    <subcellularLocation>
        <location evidence="1">Cytoplasm</location>
    </subcellularLocation>
</comment>